<evidence type="ECO:0000256" key="7">
    <source>
        <dbReference type="ARBA" id="ARBA00022927"/>
    </source>
</evidence>
<dbReference type="Gene3D" id="1.25.40.440">
    <property type="entry name" value="Nucleoporin, helical domain, central subdomain"/>
    <property type="match status" value="1"/>
</dbReference>
<keyword evidence="8" id="KW-0811">Translocation</keyword>
<feature type="domain" description="Nucleoporin Nup133/Nup155-like N-terminal" evidence="14">
    <location>
        <begin position="117"/>
        <end position="564"/>
    </location>
</feature>
<comment type="subcellular location">
    <subcellularLocation>
        <location evidence="1">Nucleus membrane</location>
        <topology evidence="1">Peripheral membrane protein</topology>
        <orientation evidence="1">Cytoplasmic side</orientation>
    </subcellularLocation>
    <subcellularLocation>
        <location evidence="3">Nucleus membrane</location>
        <topology evidence="3">Peripheral membrane protein</topology>
        <orientation evidence="3">Nucleoplasmic side</orientation>
    </subcellularLocation>
    <subcellularLocation>
        <location evidence="2">Nucleus</location>
        <location evidence="2">Nuclear pore complex</location>
    </subcellularLocation>
</comment>
<dbReference type="GO" id="GO:0051028">
    <property type="term" value="P:mRNA transport"/>
    <property type="evidence" value="ECO:0007669"/>
    <property type="project" value="UniProtKB-KW"/>
</dbReference>
<dbReference type="InterPro" id="IPR014908">
    <property type="entry name" value="Nucleoporin_Nup133/Nup155_N"/>
</dbReference>
<proteinExistence type="inferred from homology"/>
<keyword evidence="9" id="KW-0906">Nuclear pore complex</keyword>
<name>A0A6G1I4X9_9PEZI</name>
<evidence type="ECO:0000313" key="15">
    <source>
        <dbReference type="EMBL" id="KAF2403358.1"/>
    </source>
</evidence>
<keyword evidence="6" id="KW-0509">mRNA transport</keyword>
<evidence type="ECO:0000256" key="3">
    <source>
        <dbReference type="ARBA" id="ARBA00004620"/>
    </source>
</evidence>
<keyword evidence="10" id="KW-0472">Membrane</keyword>
<dbReference type="EMBL" id="ML996689">
    <property type="protein sequence ID" value="KAF2403358.1"/>
    <property type="molecule type" value="Genomic_DNA"/>
</dbReference>
<reference evidence="15" key="1">
    <citation type="journal article" date="2020" name="Stud. Mycol.">
        <title>101 Dothideomycetes genomes: a test case for predicting lifestyles and emergence of pathogens.</title>
        <authorList>
            <person name="Haridas S."/>
            <person name="Albert R."/>
            <person name="Binder M."/>
            <person name="Bloem J."/>
            <person name="Labutti K."/>
            <person name="Salamov A."/>
            <person name="Andreopoulos B."/>
            <person name="Baker S."/>
            <person name="Barry K."/>
            <person name="Bills G."/>
            <person name="Bluhm B."/>
            <person name="Cannon C."/>
            <person name="Castanera R."/>
            <person name="Culley D."/>
            <person name="Daum C."/>
            <person name="Ezra D."/>
            <person name="Gonzalez J."/>
            <person name="Henrissat B."/>
            <person name="Kuo A."/>
            <person name="Liang C."/>
            <person name="Lipzen A."/>
            <person name="Lutzoni F."/>
            <person name="Magnuson J."/>
            <person name="Mondo S."/>
            <person name="Nolan M."/>
            <person name="Ohm R."/>
            <person name="Pangilinan J."/>
            <person name="Park H.-J."/>
            <person name="Ramirez L."/>
            <person name="Alfaro M."/>
            <person name="Sun H."/>
            <person name="Tritt A."/>
            <person name="Yoshinaga Y."/>
            <person name="Zwiers L.-H."/>
            <person name="Turgeon B."/>
            <person name="Goodwin S."/>
            <person name="Spatafora J."/>
            <person name="Crous P."/>
            <person name="Grigoriev I."/>
        </authorList>
    </citation>
    <scope>NUCLEOTIDE SEQUENCE</scope>
    <source>
        <strain evidence="15">CBS 262.69</strain>
    </source>
</reference>
<evidence type="ECO:0000256" key="9">
    <source>
        <dbReference type="ARBA" id="ARBA00023132"/>
    </source>
</evidence>
<dbReference type="GO" id="GO:0036228">
    <property type="term" value="P:protein localization to nuclear inner membrane"/>
    <property type="evidence" value="ECO:0007669"/>
    <property type="project" value="TreeGrafter"/>
</dbReference>
<dbReference type="InterPro" id="IPR007187">
    <property type="entry name" value="Nucleoporin_Nup133/Nup155_C"/>
</dbReference>
<feature type="region of interest" description="Disordered" evidence="12">
    <location>
        <begin position="1"/>
        <end position="70"/>
    </location>
</feature>
<dbReference type="GO" id="GO:0031965">
    <property type="term" value="C:nuclear membrane"/>
    <property type="evidence" value="ECO:0007669"/>
    <property type="project" value="UniProtKB-SubCell"/>
</dbReference>
<evidence type="ECO:0000256" key="1">
    <source>
        <dbReference type="ARBA" id="ARBA00004335"/>
    </source>
</evidence>
<sequence length="1363" mass="151021">MSYPMLSATPTRPLPGAYMATPAPTRPPATGPSARPPSFRIPSSSSVSRSAVAPKHPAATDAPPSADAPVANALSPIDRAANAITQDMNNEERFPPLEDYVTQGISAEYDIPESTAWAPFQKMQTYDLPDRIFEHYNTAEMSTMMGLFAELHHAWITIDNALYIWDYTHPNPELLGFDEQSHTITAVKLATPRPGVFVNQISHLLVITTMSDIFLVGLESKKNNAGIVSVSLYSTGMQTPAKNMNITCVASSNTGRIFVGGKTTNDVYEITYQQEEKWFSSKCGKINHTAKPITSVVKSSLTTALSFSGPSPLEHVEQIVVDDSRGLLYTLSSLSTIRVFHIKPGYGLPLLLTRTLGDIMSNIAHMVSRSELLASKPSLASITPISAAESDRLNLMATTSNGVRIYLSSTSGGYYASNTSSPLSSMQVQHVKFPPSTEPTPTTAVTYQASTHIDTNSQSLTPTRTSLRFPPGYFLCFVDKEGNDVVFLSAPDTARIARPSDNSSLSRYLETGQWLPLLSRAEDVGLITPPFAAGPKPLGFGNELAVQFNQPATEIAILTNTGVHTVRRRRLVDIFASVLRNESSSEDFEGTVTKFIRLYGRTETCATALAVACNQAVDVTDARVTQITDNVVIDLARRVFVEHGGKPTFNENSFASSPLDNVSPSPRAEGLTRYLSRLVSLLWKMPILKEKTSPGGGFQVVSTIPLAKLQSIQRDITRLREFLDANKSYIEGLAGPEALQRAQTRQDEVALQGEHRTLNAIVRAIANIIEGIAFVIVLFDEPVDEIVISLNDTTRQRVRQLTYEVLVCTDGGKELGKELVKAIVNRSIAKGGNVDTVADALRRRCGSFCSADDVVIFKAQEQLKRAHEAGADTQKGRGLLNESLRLFQKVAGSLPMEQLEAAVGAYVEMSFYAGAIRLALTVAESRDRANRALQWIKDGSPDPDPRKAAHDARTRCYKLVCDVMEAVDNVWAQVKATHNDVEISTMEKRKSEAYSEINGSSDEVFQTYLYDWYLANGWDERLLDIESPHVVNYLQRRSTEGVSHANLLWLYYSRYHNPLEAAKVQLQLAKSGFGLKLSQRIEYLSRAKANVAVPRHGFSEFTEARQSRQEVSREINDMMDVATIQEELLQRLTNDPRVSAERQPEIEKELNGPVLPLDDLYQEYADQASYYDISLIIYNAADYRNSTHIAATWENLIKSTHERAVHEKVAQPYEIIASRVKSLGKRLNRSDITFPISVVLPILLAYAFEHNGRGSTNYLWPVETLFELNVPYESIITVLEDLFYRKQRPWDGPARVQLAKLLAYVIDKWYEKTRHSGIAFGSEENIATLLETLKMVLGAGVLSGEDREEVELVMTKVGRALQW</sequence>
<keyword evidence="7" id="KW-0653">Protein transport</keyword>
<dbReference type="FunFam" id="1.25.40.450:FF:000002">
    <property type="entry name" value="Putative non-repetitive nucleoporin"/>
    <property type="match status" value="1"/>
</dbReference>
<dbReference type="PANTHER" id="PTHR10350">
    <property type="entry name" value="NUCLEAR PORE COMPLEX PROTEIN NUP155"/>
    <property type="match status" value="1"/>
</dbReference>
<feature type="compositionally biased region" description="Low complexity" evidence="12">
    <location>
        <begin position="31"/>
        <end position="70"/>
    </location>
</feature>
<evidence type="ECO:0000256" key="4">
    <source>
        <dbReference type="ARBA" id="ARBA00007373"/>
    </source>
</evidence>
<comment type="similarity">
    <text evidence="4">Belongs to the non-repetitive/WGA-negative nucleoporin family.</text>
</comment>
<feature type="domain" description="Nucleoporin Nup133/Nup155-like C-terminal" evidence="13">
    <location>
        <begin position="665"/>
        <end position="1331"/>
    </location>
</feature>
<dbReference type="Pfam" id="PF03177">
    <property type="entry name" value="Nucleoporin_C"/>
    <property type="match status" value="1"/>
</dbReference>
<protein>
    <submittedName>
        <fullName evidence="15">Non-repetitive nucleoporin</fullName>
    </submittedName>
</protein>
<evidence type="ECO:0000256" key="10">
    <source>
        <dbReference type="ARBA" id="ARBA00023136"/>
    </source>
</evidence>
<dbReference type="Pfam" id="PF08801">
    <property type="entry name" value="Nucleoporin_N"/>
    <property type="match status" value="1"/>
</dbReference>
<gene>
    <name evidence="15" type="ORF">EJ06DRAFT_546643</name>
</gene>
<evidence type="ECO:0000313" key="16">
    <source>
        <dbReference type="Proteomes" id="UP000799640"/>
    </source>
</evidence>
<evidence type="ECO:0000256" key="2">
    <source>
        <dbReference type="ARBA" id="ARBA00004567"/>
    </source>
</evidence>
<dbReference type="InterPro" id="IPR042537">
    <property type="entry name" value="Nucleoporin_Nup155_C_2"/>
</dbReference>
<dbReference type="PANTHER" id="PTHR10350:SF6">
    <property type="entry name" value="NUCLEAR PORE COMPLEX PROTEIN NUP155"/>
    <property type="match status" value="1"/>
</dbReference>
<evidence type="ECO:0000256" key="5">
    <source>
        <dbReference type="ARBA" id="ARBA00022448"/>
    </source>
</evidence>
<dbReference type="FunFam" id="1.25.40.440:FF:000001">
    <property type="entry name" value="Nuclear pore complex subunit"/>
    <property type="match status" value="1"/>
</dbReference>
<evidence type="ECO:0000256" key="6">
    <source>
        <dbReference type="ARBA" id="ARBA00022816"/>
    </source>
</evidence>
<dbReference type="Gene3D" id="1.25.40.450">
    <property type="entry name" value="Nucleoporin, helical domain, N-terminal subdomain"/>
    <property type="match status" value="1"/>
</dbReference>
<dbReference type="InterPro" id="IPR004870">
    <property type="entry name" value="Nucleoporin_Nup155"/>
</dbReference>
<dbReference type="GO" id="GO:0051292">
    <property type="term" value="P:nuclear pore complex assembly"/>
    <property type="evidence" value="ECO:0007669"/>
    <property type="project" value="UniProtKB-ARBA"/>
</dbReference>
<dbReference type="GO" id="GO:0000972">
    <property type="term" value="P:transcription-dependent tethering of RNA polymerase II gene DNA at nuclear periphery"/>
    <property type="evidence" value="ECO:0007669"/>
    <property type="project" value="TreeGrafter"/>
</dbReference>
<accession>A0A6G1I4X9</accession>
<evidence type="ECO:0000256" key="12">
    <source>
        <dbReference type="SAM" id="MobiDB-lite"/>
    </source>
</evidence>
<dbReference type="Proteomes" id="UP000799640">
    <property type="component" value="Unassembled WGS sequence"/>
</dbReference>
<dbReference type="GO" id="GO:0044611">
    <property type="term" value="C:nuclear pore inner ring"/>
    <property type="evidence" value="ECO:0007669"/>
    <property type="project" value="TreeGrafter"/>
</dbReference>
<evidence type="ECO:0000259" key="13">
    <source>
        <dbReference type="Pfam" id="PF03177"/>
    </source>
</evidence>
<dbReference type="GO" id="GO:0006405">
    <property type="term" value="P:RNA export from nucleus"/>
    <property type="evidence" value="ECO:0007669"/>
    <property type="project" value="TreeGrafter"/>
</dbReference>
<organism evidence="15 16">
    <name type="scientific">Trichodelitschia bisporula</name>
    <dbReference type="NCBI Taxonomy" id="703511"/>
    <lineage>
        <taxon>Eukaryota</taxon>
        <taxon>Fungi</taxon>
        <taxon>Dikarya</taxon>
        <taxon>Ascomycota</taxon>
        <taxon>Pezizomycotina</taxon>
        <taxon>Dothideomycetes</taxon>
        <taxon>Dothideomycetes incertae sedis</taxon>
        <taxon>Phaeotrichales</taxon>
        <taxon>Phaeotrichaceae</taxon>
        <taxon>Trichodelitschia</taxon>
    </lineage>
</organism>
<evidence type="ECO:0000256" key="8">
    <source>
        <dbReference type="ARBA" id="ARBA00023010"/>
    </source>
</evidence>
<dbReference type="GO" id="GO:0017056">
    <property type="term" value="F:structural constituent of nuclear pore"/>
    <property type="evidence" value="ECO:0007669"/>
    <property type="project" value="InterPro"/>
</dbReference>
<evidence type="ECO:0000256" key="11">
    <source>
        <dbReference type="ARBA" id="ARBA00023242"/>
    </source>
</evidence>
<dbReference type="OrthoDB" id="338970at2759"/>
<evidence type="ECO:0000259" key="14">
    <source>
        <dbReference type="Pfam" id="PF08801"/>
    </source>
</evidence>
<dbReference type="InterPro" id="IPR042538">
    <property type="entry name" value="Nucleoporin_Nup155_C_3"/>
</dbReference>
<dbReference type="InterPro" id="IPR042533">
    <property type="entry name" value="Nucleoporin_Nup155_C_1"/>
</dbReference>
<dbReference type="Gene3D" id="1.20.120.1880">
    <property type="entry name" value="Nucleoporin, helical C-terminal domain"/>
    <property type="match status" value="1"/>
</dbReference>
<dbReference type="GO" id="GO:0006606">
    <property type="term" value="P:protein import into nucleus"/>
    <property type="evidence" value="ECO:0007669"/>
    <property type="project" value="TreeGrafter"/>
</dbReference>
<dbReference type="Gene3D" id="1.20.58.1780">
    <property type="match status" value="1"/>
</dbReference>
<keyword evidence="11" id="KW-0539">Nucleus</keyword>
<keyword evidence="16" id="KW-1185">Reference proteome</keyword>
<keyword evidence="5" id="KW-0813">Transport</keyword>